<feature type="repeat" description="TPR" evidence="7">
    <location>
        <begin position="29"/>
        <end position="62"/>
    </location>
</feature>
<dbReference type="PROSITE" id="PS50005">
    <property type="entry name" value="TPR"/>
    <property type="match status" value="4"/>
</dbReference>
<name>A0A814BFU1_9BILA</name>
<dbReference type="InterPro" id="IPR000276">
    <property type="entry name" value="GPCR_Rhodpsn"/>
</dbReference>
<gene>
    <name evidence="10" type="ORF">PYM288_LOCUS10932</name>
</gene>
<dbReference type="GO" id="GO:0032870">
    <property type="term" value="P:cellular response to hormone stimulus"/>
    <property type="evidence" value="ECO:0007669"/>
    <property type="project" value="TreeGrafter"/>
</dbReference>
<evidence type="ECO:0000256" key="3">
    <source>
        <dbReference type="ARBA" id="ARBA00022692"/>
    </source>
</evidence>
<feature type="repeat" description="TPR" evidence="7">
    <location>
        <begin position="245"/>
        <end position="278"/>
    </location>
</feature>
<dbReference type="PRINTS" id="PR00237">
    <property type="entry name" value="GPCRRHODOPSN"/>
</dbReference>
<feature type="transmembrane region" description="Helical" evidence="8">
    <location>
        <begin position="443"/>
        <end position="469"/>
    </location>
</feature>
<sequence length="713" mass="79611">MTVIAQRNATLVSAEAGCRQALKMDPKAAEAYIALGLVQREQGKLQEARNSLSMAIKLDPQYSSAFVQRGLIDLKLGDTASALTDFGSAISLRSNNAAAHYGLGKAYLTQGMLDDAYKSLNTSISLNNNSAPAHIALGDVYRLQNNRVAAIKEYQAAILIKAESDDAYLRMADIRESRGDLELALGDLRSGLALSPNSVDLHRRAGDINLRLEKTDDALKEYTTVLGFAPGDVAAVKGMTRTLMIKAQKEANGAFFLANNFESAENFIQRAIQLNPNDMELRLADAKLRAISGKPVDLSTIGTPTNDPQRIAYAEACLAQFKYQEATQAFDTVIANCTTSAQAFAVADMALMIRDLDSADNAYKRGGTFTDEDAAARSKRGLNNFIMNNFSSNSIMSYHQWPPNKLIRIFILTTIMCVTLIGNSYIIFELFCRRRRHHTRLHLFILNLAIGDLTICLCTMTSELFLIIFDQEWILGNAACKLTLYIQVVTLASTTFINVAMTYDRYEAVCCPLRSRTALRRVRRIIILCWLSSLITAIPQLFIFKQSLIKGSLIKYRCSSTGYTAEWQRRVYFTIFACYLLVIPAFCMTTWYIKIICVVISSTEIRMQKFHGQTTTTFLTSSATSLAKFKTVKLAMTIIIVFVVCWTPYIVLTLIEIYSDRRLRIPPWLDGVLQTICLAQSGLNPLIYIIFNHKQKHVPTIIIALARITSLKW</sequence>
<dbReference type="GO" id="GO:0005886">
    <property type="term" value="C:plasma membrane"/>
    <property type="evidence" value="ECO:0007669"/>
    <property type="project" value="UniProtKB-SubCell"/>
</dbReference>
<dbReference type="GO" id="GO:0004930">
    <property type="term" value="F:G protein-coupled receptor activity"/>
    <property type="evidence" value="ECO:0007669"/>
    <property type="project" value="InterPro"/>
</dbReference>
<dbReference type="Pfam" id="PF13414">
    <property type="entry name" value="TPR_11"/>
    <property type="match status" value="1"/>
</dbReference>
<dbReference type="Pfam" id="PF13432">
    <property type="entry name" value="TPR_16"/>
    <property type="match status" value="2"/>
</dbReference>
<feature type="repeat" description="TPR" evidence="7">
    <location>
        <begin position="63"/>
        <end position="96"/>
    </location>
</feature>
<evidence type="ECO:0000313" key="10">
    <source>
        <dbReference type="EMBL" id="CAF0928701.1"/>
    </source>
</evidence>
<dbReference type="InterPro" id="IPR019734">
    <property type="entry name" value="TPR_rpt"/>
</dbReference>
<feature type="transmembrane region" description="Helical" evidence="8">
    <location>
        <begin position="634"/>
        <end position="659"/>
    </location>
</feature>
<evidence type="ECO:0000256" key="4">
    <source>
        <dbReference type="ARBA" id="ARBA00022989"/>
    </source>
</evidence>
<dbReference type="Gene3D" id="1.25.40.10">
    <property type="entry name" value="Tetratricopeptide repeat domain"/>
    <property type="match status" value="2"/>
</dbReference>
<dbReference type="AlphaFoldDB" id="A0A814BFU1"/>
<dbReference type="PANTHER" id="PTHR24241:SF117">
    <property type="entry name" value="G-PROTEIN COUPLED RECEPTORS FAMILY 1 PROFILE DOMAIN-CONTAINING PROTEIN"/>
    <property type="match status" value="1"/>
</dbReference>
<dbReference type="PROSITE" id="PS50262">
    <property type="entry name" value="G_PROTEIN_RECEP_F1_2"/>
    <property type="match status" value="1"/>
</dbReference>
<evidence type="ECO:0000256" key="7">
    <source>
        <dbReference type="PROSITE-ProRule" id="PRU00339"/>
    </source>
</evidence>
<evidence type="ECO:0000256" key="1">
    <source>
        <dbReference type="ARBA" id="ARBA00004651"/>
    </source>
</evidence>
<dbReference type="SUPFAM" id="SSF81321">
    <property type="entry name" value="Family A G protein-coupled receptor-like"/>
    <property type="match status" value="1"/>
</dbReference>
<evidence type="ECO:0000313" key="11">
    <source>
        <dbReference type="Proteomes" id="UP000663854"/>
    </source>
</evidence>
<organism evidence="10 11">
    <name type="scientific">Rotaria sordida</name>
    <dbReference type="NCBI Taxonomy" id="392033"/>
    <lineage>
        <taxon>Eukaryota</taxon>
        <taxon>Metazoa</taxon>
        <taxon>Spiralia</taxon>
        <taxon>Gnathifera</taxon>
        <taxon>Rotifera</taxon>
        <taxon>Eurotatoria</taxon>
        <taxon>Bdelloidea</taxon>
        <taxon>Philodinida</taxon>
        <taxon>Philodinidae</taxon>
        <taxon>Rotaria</taxon>
    </lineage>
</organism>
<dbReference type="SMART" id="SM00028">
    <property type="entry name" value="TPR"/>
    <property type="match status" value="7"/>
</dbReference>
<keyword evidence="3 8" id="KW-0812">Transmembrane</keyword>
<feature type="transmembrane region" description="Helical" evidence="8">
    <location>
        <begin position="525"/>
        <end position="544"/>
    </location>
</feature>
<feature type="transmembrane region" description="Helical" evidence="8">
    <location>
        <begin position="484"/>
        <end position="504"/>
    </location>
</feature>
<evidence type="ECO:0000256" key="2">
    <source>
        <dbReference type="ARBA" id="ARBA00022475"/>
    </source>
</evidence>
<dbReference type="GO" id="GO:0042277">
    <property type="term" value="F:peptide binding"/>
    <property type="evidence" value="ECO:0007669"/>
    <property type="project" value="TreeGrafter"/>
</dbReference>
<dbReference type="PANTHER" id="PTHR24241">
    <property type="entry name" value="NEUROPEPTIDE RECEPTOR-RELATED G-PROTEIN COUPLED RECEPTOR"/>
    <property type="match status" value="1"/>
</dbReference>
<keyword evidence="4 8" id="KW-1133">Transmembrane helix</keyword>
<dbReference type="Proteomes" id="UP000663854">
    <property type="component" value="Unassembled WGS sequence"/>
</dbReference>
<keyword evidence="7" id="KW-0802">TPR repeat</keyword>
<protein>
    <recommendedName>
        <fullName evidence="9">G-protein coupled receptors family 1 profile domain-containing protein</fullName>
    </recommendedName>
</protein>
<feature type="domain" description="G-protein coupled receptors family 1 profile" evidence="9">
    <location>
        <begin position="422"/>
        <end position="688"/>
    </location>
</feature>
<evidence type="ECO:0000256" key="8">
    <source>
        <dbReference type="SAM" id="Phobius"/>
    </source>
</evidence>
<keyword evidence="2" id="KW-1003">Cell membrane</keyword>
<comment type="caution">
    <text evidence="10">The sequence shown here is derived from an EMBL/GenBank/DDBJ whole genome shotgun (WGS) entry which is preliminary data.</text>
</comment>
<dbReference type="EMBL" id="CAJNOH010000178">
    <property type="protein sequence ID" value="CAF0928701.1"/>
    <property type="molecule type" value="Genomic_DNA"/>
</dbReference>
<evidence type="ECO:0000256" key="6">
    <source>
        <dbReference type="ARBA" id="ARBA00023170"/>
    </source>
</evidence>
<dbReference type="Pfam" id="PF00001">
    <property type="entry name" value="7tm_1"/>
    <property type="match status" value="1"/>
</dbReference>
<evidence type="ECO:0000259" key="9">
    <source>
        <dbReference type="PROSITE" id="PS50262"/>
    </source>
</evidence>
<keyword evidence="5 8" id="KW-0472">Membrane</keyword>
<dbReference type="InterPro" id="IPR011990">
    <property type="entry name" value="TPR-like_helical_dom_sf"/>
</dbReference>
<proteinExistence type="predicted"/>
<dbReference type="SUPFAM" id="SSF48452">
    <property type="entry name" value="TPR-like"/>
    <property type="match status" value="2"/>
</dbReference>
<keyword evidence="6" id="KW-0675">Receptor</keyword>
<dbReference type="Gene3D" id="1.20.1070.10">
    <property type="entry name" value="Rhodopsin 7-helix transmembrane proteins"/>
    <property type="match status" value="1"/>
</dbReference>
<comment type="subcellular location">
    <subcellularLocation>
        <location evidence="1">Cell membrane</location>
        <topology evidence="1">Multi-pass membrane protein</topology>
    </subcellularLocation>
</comment>
<feature type="repeat" description="TPR" evidence="7">
    <location>
        <begin position="97"/>
        <end position="130"/>
    </location>
</feature>
<accession>A0A814BFU1</accession>
<feature type="transmembrane region" description="Helical" evidence="8">
    <location>
        <begin position="406"/>
        <end position="431"/>
    </location>
</feature>
<evidence type="ECO:0000256" key="5">
    <source>
        <dbReference type="ARBA" id="ARBA00023136"/>
    </source>
</evidence>
<reference evidence="10" key="1">
    <citation type="submission" date="2021-02" db="EMBL/GenBank/DDBJ databases">
        <authorList>
            <person name="Nowell W R."/>
        </authorList>
    </citation>
    <scope>NUCLEOTIDE SEQUENCE</scope>
</reference>
<dbReference type="PROSITE" id="PS50293">
    <property type="entry name" value="TPR_REGION"/>
    <property type="match status" value="1"/>
</dbReference>
<feature type="transmembrane region" description="Helical" evidence="8">
    <location>
        <begin position="571"/>
        <end position="600"/>
    </location>
</feature>
<dbReference type="InterPro" id="IPR017452">
    <property type="entry name" value="GPCR_Rhodpsn_7TM"/>
</dbReference>
<feature type="transmembrane region" description="Helical" evidence="8">
    <location>
        <begin position="671"/>
        <end position="691"/>
    </location>
</feature>